<dbReference type="Proteomes" id="UP001163152">
    <property type="component" value="Chromosome"/>
</dbReference>
<feature type="region of interest" description="Disordered" evidence="7">
    <location>
        <begin position="166"/>
        <end position="200"/>
    </location>
</feature>
<evidence type="ECO:0000259" key="8">
    <source>
        <dbReference type="PROSITE" id="PS50076"/>
    </source>
</evidence>
<evidence type="ECO:0000256" key="7">
    <source>
        <dbReference type="SAM" id="MobiDB-lite"/>
    </source>
</evidence>
<keyword evidence="3" id="KW-0677">Repeat</keyword>
<evidence type="ECO:0000313" key="9">
    <source>
        <dbReference type="EMBL" id="WAL59000.1"/>
    </source>
</evidence>
<dbReference type="InterPro" id="IPR001623">
    <property type="entry name" value="DnaJ_domain"/>
</dbReference>
<reference evidence="9" key="1">
    <citation type="submission" date="2022-12" db="EMBL/GenBank/DDBJ databases">
        <title>Polyphasic identification of a Novel Hot-Spring Cyanobacterium Ocullathermofonsia sinensis gen nov. sp. nov. and Genomic Insights on its Adaptations to the Thermal Habitat.</title>
        <authorList>
            <person name="Daroch M."/>
            <person name="Tang J."/>
            <person name="Jiang Y."/>
        </authorList>
    </citation>
    <scope>NUCLEOTIDE SEQUENCE</scope>
    <source>
        <strain evidence="9">PKUAC-SCTA174</strain>
    </source>
</reference>
<keyword evidence="5" id="KW-0256">Endoplasmic reticulum</keyword>
<evidence type="ECO:0000313" key="10">
    <source>
        <dbReference type="Proteomes" id="UP001163152"/>
    </source>
</evidence>
<dbReference type="PANTHER" id="PTHR44140">
    <property type="entry name" value="LD25575P"/>
    <property type="match status" value="1"/>
</dbReference>
<keyword evidence="10" id="KW-1185">Reference proteome</keyword>
<dbReference type="PROSITE" id="PS50005">
    <property type="entry name" value="TPR"/>
    <property type="match status" value="2"/>
</dbReference>
<dbReference type="SUPFAM" id="SSF48452">
    <property type="entry name" value="TPR-like"/>
    <property type="match status" value="1"/>
</dbReference>
<dbReference type="Gene3D" id="1.10.287.110">
    <property type="entry name" value="DnaJ domain"/>
    <property type="match status" value="1"/>
</dbReference>
<dbReference type="AlphaFoldDB" id="A0A9E9CAJ0"/>
<dbReference type="PROSITE" id="PS50076">
    <property type="entry name" value="DNAJ_2"/>
    <property type="match status" value="1"/>
</dbReference>
<dbReference type="SMART" id="SM00028">
    <property type="entry name" value="TPR"/>
    <property type="match status" value="2"/>
</dbReference>
<dbReference type="SMART" id="SM00271">
    <property type="entry name" value="DnaJ"/>
    <property type="match status" value="1"/>
</dbReference>
<gene>
    <name evidence="9" type="ORF">OXH18_17715</name>
</gene>
<dbReference type="Gene3D" id="1.25.40.10">
    <property type="entry name" value="Tetratricopeptide repeat domain"/>
    <property type="match status" value="1"/>
</dbReference>
<keyword evidence="4 6" id="KW-0802">TPR repeat</keyword>
<dbReference type="PANTHER" id="PTHR44140:SF2">
    <property type="entry name" value="LD25575P"/>
    <property type="match status" value="1"/>
</dbReference>
<evidence type="ECO:0000256" key="5">
    <source>
        <dbReference type="ARBA" id="ARBA00022824"/>
    </source>
</evidence>
<dbReference type="Pfam" id="PF00226">
    <property type="entry name" value="DnaJ"/>
    <property type="match status" value="1"/>
</dbReference>
<organism evidence="9 10">
    <name type="scientific">Thermocoleostomius sinensis A174</name>
    <dbReference type="NCBI Taxonomy" id="2016057"/>
    <lineage>
        <taxon>Bacteria</taxon>
        <taxon>Bacillati</taxon>
        <taxon>Cyanobacteriota</taxon>
        <taxon>Cyanophyceae</taxon>
        <taxon>Oculatellales</taxon>
        <taxon>Oculatellaceae</taxon>
        <taxon>Thermocoleostomius</taxon>
    </lineage>
</organism>
<dbReference type="RefSeq" id="WP_268608487.1">
    <property type="nucleotide sequence ID" value="NZ_CP113797.1"/>
</dbReference>
<dbReference type="SUPFAM" id="SSF46565">
    <property type="entry name" value="Chaperone J-domain"/>
    <property type="match status" value="1"/>
</dbReference>
<proteinExistence type="predicted"/>
<dbReference type="PRINTS" id="PR00625">
    <property type="entry name" value="JDOMAIN"/>
</dbReference>
<feature type="compositionally biased region" description="Pro residues" evidence="7">
    <location>
        <begin position="187"/>
        <end position="196"/>
    </location>
</feature>
<dbReference type="GO" id="GO:0051087">
    <property type="term" value="F:protein-folding chaperone binding"/>
    <property type="evidence" value="ECO:0007669"/>
    <property type="project" value="TreeGrafter"/>
</dbReference>
<feature type="compositionally biased region" description="Low complexity" evidence="7">
    <location>
        <begin position="172"/>
        <end position="186"/>
    </location>
</feature>
<dbReference type="CDD" id="cd06257">
    <property type="entry name" value="DnaJ"/>
    <property type="match status" value="1"/>
</dbReference>
<sequence>MSFKIEQGLFSLDFTDYHAILGVPVDADAKDIRKRYLTIARRLHPDSCTTDNDVDRQRAANFLSKLVNPAYEKLSQEKNYVEYAVLLRLKGQQALRQQDTIALTSDAARRLASASDLETSYRAAIREVAEHQYQQLEQSLVYIGQISELNLVYLMRKESRGESIGLPQLDESINSSSAASRSSTVPSPLPKPPSAPPTRDSLISAYLRRAQEFETKQDFPRAIQELREALRMDATNSACHSRLGLIYLKTQQTTMAKIHFNKALELNPQDAVALEGKRKLEPSNSQKATKPDGKGAKPAFGKSDPKAKTPPRGALEAGEKPNSTGKGGLFRLFGNKKK</sequence>
<evidence type="ECO:0000256" key="3">
    <source>
        <dbReference type="ARBA" id="ARBA00022737"/>
    </source>
</evidence>
<feature type="repeat" description="TPR" evidence="6">
    <location>
        <begin position="237"/>
        <end position="270"/>
    </location>
</feature>
<dbReference type="GO" id="GO:0051787">
    <property type="term" value="F:misfolded protein binding"/>
    <property type="evidence" value="ECO:0007669"/>
    <property type="project" value="TreeGrafter"/>
</dbReference>
<comment type="subcellular location">
    <subcellularLocation>
        <location evidence="1">Endoplasmic reticulum</location>
    </subcellularLocation>
</comment>
<evidence type="ECO:0000256" key="1">
    <source>
        <dbReference type="ARBA" id="ARBA00004240"/>
    </source>
</evidence>
<dbReference type="InterPro" id="IPR019734">
    <property type="entry name" value="TPR_rpt"/>
</dbReference>
<evidence type="ECO:0000256" key="2">
    <source>
        <dbReference type="ARBA" id="ARBA00022729"/>
    </source>
</evidence>
<dbReference type="KEGG" id="tsin:OXH18_17715"/>
<feature type="repeat" description="TPR" evidence="6">
    <location>
        <begin position="203"/>
        <end position="236"/>
    </location>
</feature>
<evidence type="ECO:0000256" key="4">
    <source>
        <dbReference type="ARBA" id="ARBA00022803"/>
    </source>
</evidence>
<dbReference type="GO" id="GO:0034975">
    <property type="term" value="P:protein folding in endoplasmic reticulum"/>
    <property type="evidence" value="ECO:0007669"/>
    <property type="project" value="TreeGrafter"/>
</dbReference>
<dbReference type="InterPro" id="IPR051727">
    <property type="entry name" value="DnaJ_C3_Co-chaperones"/>
</dbReference>
<dbReference type="InterPro" id="IPR013105">
    <property type="entry name" value="TPR_2"/>
</dbReference>
<dbReference type="InterPro" id="IPR011990">
    <property type="entry name" value="TPR-like_helical_dom_sf"/>
</dbReference>
<feature type="region of interest" description="Disordered" evidence="7">
    <location>
        <begin position="277"/>
        <end position="338"/>
    </location>
</feature>
<name>A0A9E9CAJ0_9CYAN</name>
<keyword evidence="2" id="KW-0732">Signal</keyword>
<dbReference type="EMBL" id="CP113797">
    <property type="protein sequence ID" value="WAL59000.1"/>
    <property type="molecule type" value="Genomic_DNA"/>
</dbReference>
<dbReference type="InterPro" id="IPR036869">
    <property type="entry name" value="J_dom_sf"/>
</dbReference>
<protein>
    <submittedName>
        <fullName evidence="9">DnaJ domain-containing protein</fullName>
    </submittedName>
</protein>
<dbReference type="Pfam" id="PF07719">
    <property type="entry name" value="TPR_2"/>
    <property type="match status" value="1"/>
</dbReference>
<feature type="domain" description="J" evidence="8">
    <location>
        <begin position="16"/>
        <end position="87"/>
    </location>
</feature>
<accession>A0A9E9CAJ0</accession>
<evidence type="ECO:0000256" key="6">
    <source>
        <dbReference type="PROSITE-ProRule" id="PRU00339"/>
    </source>
</evidence>